<evidence type="ECO:0000313" key="17">
    <source>
        <dbReference type="Proteomes" id="UP000072660"/>
    </source>
</evidence>
<dbReference type="SUPFAM" id="SSF158442">
    <property type="entry name" value="DsbB-like"/>
    <property type="match status" value="1"/>
</dbReference>
<feature type="topological domain" description="Cytoplasmic" evidence="14">
    <location>
        <begin position="63"/>
        <end position="68"/>
    </location>
</feature>
<dbReference type="InterPro" id="IPR022920">
    <property type="entry name" value="Disulphide_bond_form_DsbB"/>
</dbReference>
<keyword evidence="5" id="KW-0997">Cell inner membrane</keyword>
<dbReference type="InterPro" id="IPR050183">
    <property type="entry name" value="DsbB"/>
</dbReference>
<accession>A0A139SWC6</accession>
<evidence type="ECO:0000256" key="2">
    <source>
        <dbReference type="ARBA" id="ARBA00008823"/>
    </source>
</evidence>
<keyword evidence="17" id="KW-1185">Reference proteome</keyword>
<evidence type="ECO:0000256" key="10">
    <source>
        <dbReference type="ARBA" id="ARBA00023136"/>
    </source>
</evidence>
<keyword evidence="4 14" id="KW-1003">Cell membrane</keyword>
<comment type="caution">
    <text evidence="16">The sequence shown here is derived from an EMBL/GenBank/DDBJ whole genome shotgun (WGS) entry which is preliminary data.</text>
</comment>
<dbReference type="RefSeq" id="WP_068388563.1">
    <property type="nucleotide sequence ID" value="NZ_LSZO01000087.1"/>
</dbReference>
<evidence type="ECO:0000313" key="16">
    <source>
        <dbReference type="EMBL" id="KXU38730.1"/>
    </source>
</evidence>
<keyword evidence="3 14" id="KW-0813">Transport</keyword>
<evidence type="ECO:0000256" key="9">
    <source>
        <dbReference type="ARBA" id="ARBA00023002"/>
    </source>
</evidence>
<evidence type="ECO:0000256" key="5">
    <source>
        <dbReference type="ARBA" id="ARBA00022519"/>
    </source>
</evidence>
<name>A0A139SWC6_9GAMM</name>
<feature type="transmembrane region" description="Helical" evidence="15">
    <location>
        <begin position="141"/>
        <end position="161"/>
    </location>
</feature>
<evidence type="ECO:0000256" key="12">
    <source>
        <dbReference type="ARBA" id="ARBA00023186"/>
    </source>
</evidence>
<organism evidence="16 17">
    <name type="scientific">Ventosimonas gracilis</name>
    <dbReference type="NCBI Taxonomy" id="1680762"/>
    <lineage>
        <taxon>Bacteria</taxon>
        <taxon>Pseudomonadati</taxon>
        <taxon>Pseudomonadota</taxon>
        <taxon>Gammaproteobacteria</taxon>
        <taxon>Pseudomonadales</taxon>
        <taxon>Ventosimonadaceae</taxon>
        <taxon>Ventosimonas</taxon>
    </lineage>
</organism>
<feature type="topological domain" description="Cytoplasmic" evidence="14">
    <location>
        <begin position="1"/>
        <end position="10"/>
    </location>
</feature>
<dbReference type="EMBL" id="LSZO01000087">
    <property type="protein sequence ID" value="KXU38730.1"/>
    <property type="molecule type" value="Genomic_DNA"/>
</dbReference>
<evidence type="ECO:0000256" key="15">
    <source>
        <dbReference type="SAM" id="Phobius"/>
    </source>
</evidence>
<evidence type="ECO:0000256" key="8">
    <source>
        <dbReference type="ARBA" id="ARBA00022989"/>
    </source>
</evidence>
<keyword evidence="9 14" id="KW-0560">Oxidoreductase</keyword>
<evidence type="ECO:0000256" key="3">
    <source>
        <dbReference type="ARBA" id="ARBA00022448"/>
    </source>
</evidence>
<evidence type="ECO:0000256" key="14">
    <source>
        <dbReference type="HAMAP-Rule" id="MF_00286"/>
    </source>
</evidence>
<feature type="disulfide bond" description="Redox-active" evidence="14">
    <location>
        <begin position="37"/>
        <end position="40"/>
    </location>
</feature>
<dbReference type="Pfam" id="PF02600">
    <property type="entry name" value="DsbB"/>
    <property type="match status" value="1"/>
</dbReference>
<dbReference type="InterPro" id="IPR003752">
    <property type="entry name" value="DiS_bond_form_DsbB/BdbC"/>
</dbReference>
<comment type="caution">
    <text evidence="14">Lacks conserved residue(s) required for the propagation of feature annotation.</text>
</comment>
<feature type="transmembrane region" description="Helical" evidence="15">
    <location>
        <begin position="69"/>
        <end position="90"/>
    </location>
</feature>
<evidence type="ECO:0000256" key="1">
    <source>
        <dbReference type="ARBA" id="ARBA00004429"/>
    </source>
</evidence>
<feature type="transmembrane region" description="Helical" evidence="15">
    <location>
        <begin position="9"/>
        <end position="27"/>
    </location>
</feature>
<sequence length="166" mass="17812">MSPLLGTRPIFLAGFAFCLGLMLVALYLEQVKGLIPCPLCLVQRGFFILAGITCLIAALHNPAAIGRRIYAVLLLLFAALGAAAAGRQIWLQSLPPDQLAACLPPLDFMLEVMPFTEVIGKVLHGTADCAKVDWTLFGLSIADWSLLAFCGLIGLALYQLLRRTAA</sequence>
<keyword evidence="7 14" id="KW-0249">Electron transport</keyword>
<dbReference type="AlphaFoldDB" id="A0A139SWC6"/>
<dbReference type="GO" id="GO:0015035">
    <property type="term" value="F:protein-disulfide reductase activity"/>
    <property type="evidence" value="ECO:0007669"/>
    <property type="project" value="UniProtKB-UniRule"/>
</dbReference>
<keyword evidence="8 14" id="KW-1133">Transmembrane helix</keyword>
<dbReference type="PANTHER" id="PTHR36570:SF3">
    <property type="entry name" value="DISULFIDE BOND FORMATION PROTEIN B"/>
    <property type="match status" value="1"/>
</dbReference>
<evidence type="ECO:0000256" key="7">
    <source>
        <dbReference type="ARBA" id="ARBA00022982"/>
    </source>
</evidence>
<dbReference type="HAMAP" id="MF_00286">
    <property type="entry name" value="DsbB"/>
    <property type="match status" value="1"/>
</dbReference>
<evidence type="ECO:0000256" key="4">
    <source>
        <dbReference type="ARBA" id="ARBA00022475"/>
    </source>
</evidence>
<dbReference type="OrthoDB" id="3711263at2"/>
<feature type="topological domain" description="Periplasmic" evidence="14">
    <location>
        <begin position="28"/>
        <end position="45"/>
    </location>
</feature>
<keyword evidence="13 14" id="KW-0676">Redox-active center</keyword>
<keyword evidence="11 14" id="KW-1015">Disulfide bond</keyword>
<keyword evidence="12 14" id="KW-0143">Chaperone</keyword>
<keyword evidence="6 14" id="KW-0812">Transmembrane</keyword>
<evidence type="ECO:0000256" key="6">
    <source>
        <dbReference type="ARBA" id="ARBA00022692"/>
    </source>
</evidence>
<proteinExistence type="inferred from homology"/>
<dbReference type="GO" id="GO:0009055">
    <property type="term" value="F:electron transfer activity"/>
    <property type="evidence" value="ECO:0007669"/>
    <property type="project" value="UniProtKB-UniRule"/>
</dbReference>
<dbReference type="Gene3D" id="1.20.1550.10">
    <property type="entry name" value="DsbB-like"/>
    <property type="match status" value="1"/>
</dbReference>
<dbReference type="GO" id="GO:0005886">
    <property type="term" value="C:plasma membrane"/>
    <property type="evidence" value="ECO:0007669"/>
    <property type="project" value="UniProtKB-SubCell"/>
</dbReference>
<comment type="function">
    <text evidence="14">Required for disulfide bond formation in some periplasmic proteins. Acts by oxidizing the DsbA protein.</text>
</comment>
<dbReference type="Proteomes" id="UP000072660">
    <property type="component" value="Unassembled WGS sequence"/>
</dbReference>
<dbReference type="InterPro" id="IPR023380">
    <property type="entry name" value="DsbB-like_sf"/>
</dbReference>
<gene>
    <name evidence="14" type="primary">dsbB</name>
    <name evidence="16" type="ORF">AXE65_12125</name>
</gene>
<feature type="topological domain" description="Cytoplasmic" evidence="14">
    <location>
        <begin position="163"/>
        <end position="166"/>
    </location>
</feature>
<reference evidence="16 17" key="1">
    <citation type="submission" date="2016-02" db="EMBL/GenBank/DDBJ databases">
        <authorList>
            <person name="Wen L."/>
            <person name="He K."/>
            <person name="Yang H."/>
        </authorList>
    </citation>
    <scope>NUCLEOTIDE SEQUENCE [LARGE SCALE GENOMIC DNA]</scope>
    <source>
        <strain evidence="16 17">CV58</strain>
    </source>
</reference>
<feature type="transmembrane region" description="Helical" evidence="15">
    <location>
        <begin position="33"/>
        <end position="57"/>
    </location>
</feature>
<comment type="similarity">
    <text evidence="2 14">Belongs to the DsbB family.</text>
</comment>
<evidence type="ECO:0000256" key="11">
    <source>
        <dbReference type="ARBA" id="ARBA00023157"/>
    </source>
</evidence>
<keyword evidence="10 14" id="KW-0472">Membrane</keyword>
<comment type="subcellular location">
    <subcellularLocation>
        <location evidence="1">Cell inner membrane</location>
        <topology evidence="1">Multi-pass membrane protein</topology>
    </subcellularLocation>
    <subcellularLocation>
        <location evidence="14">Cell membrane</location>
        <topology evidence="14">Multi-pass membrane protein</topology>
    </subcellularLocation>
</comment>
<evidence type="ECO:0000256" key="13">
    <source>
        <dbReference type="ARBA" id="ARBA00023284"/>
    </source>
</evidence>
<dbReference type="GO" id="GO:0006457">
    <property type="term" value="P:protein folding"/>
    <property type="evidence" value="ECO:0007669"/>
    <property type="project" value="InterPro"/>
</dbReference>
<protein>
    <recommendedName>
        <fullName evidence="14">Disulfide bond formation protein B</fullName>
    </recommendedName>
    <alternativeName>
        <fullName evidence="14">Disulfide oxidoreductase</fullName>
    </alternativeName>
</protein>
<dbReference type="PANTHER" id="PTHR36570">
    <property type="entry name" value="DISULFIDE BOND FORMATION PROTEIN B"/>
    <property type="match status" value="1"/>
</dbReference>